<accession>E7QWD3</accession>
<evidence type="ECO:0000256" key="3">
    <source>
        <dbReference type="ARBA" id="ARBA00022679"/>
    </source>
</evidence>
<dbReference type="Pfam" id="PF00202">
    <property type="entry name" value="Aminotran_3"/>
    <property type="match status" value="1"/>
</dbReference>
<evidence type="ECO:0000256" key="2">
    <source>
        <dbReference type="ARBA" id="ARBA00022576"/>
    </source>
</evidence>
<gene>
    <name evidence="7" type="ORF">SAMN05444342_3763</name>
    <name evidence="6" type="ORF">ZOD2009_15606</name>
</gene>
<dbReference type="Gene3D" id="3.90.1150.10">
    <property type="entry name" value="Aspartate Aminotransferase, domain 1"/>
    <property type="match status" value="1"/>
</dbReference>
<dbReference type="RefSeq" id="WP_007981314.1">
    <property type="nucleotide sequence ID" value="NZ_AEMG01000018.1"/>
</dbReference>
<reference evidence="9" key="2">
    <citation type="submission" date="2016-11" db="EMBL/GenBank/DDBJ databases">
        <authorList>
            <person name="Varghese N."/>
            <person name="Submissions S."/>
        </authorList>
    </citation>
    <scope>NUCLEOTIDE SEQUENCE [LARGE SCALE GENOMIC DNA]</scope>
    <source>
        <strain evidence="9">DX253</strain>
    </source>
</reference>
<keyword evidence="4 5" id="KW-0663">Pyridoxal phosphate</keyword>
<keyword evidence="3 6" id="KW-0808">Transferase</keyword>
<dbReference type="InterPro" id="IPR015421">
    <property type="entry name" value="PyrdxlP-dep_Trfase_major"/>
</dbReference>
<dbReference type="SUPFAM" id="SSF53383">
    <property type="entry name" value="PLP-dependent transferases"/>
    <property type="match status" value="1"/>
</dbReference>
<reference evidence="7" key="3">
    <citation type="submission" date="2016-11" db="EMBL/GenBank/DDBJ databases">
        <authorList>
            <person name="Jaros S."/>
            <person name="Januszkiewicz K."/>
            <person name="Wedrychowicz H."/>
        </authorList>
    </citation>
    <scope>NUCLEOTIDE SEQUENCE [LARGE SCALE GENOMIC DNA]</scope>
    <source>
        <strain evidence="7">DX253</strain>
    </source>
</reference>
<protein>
    <submittedName>
        <fullName evidence="7">Adenosylmethionine-8-amino-7-oxononanoate aminotransferase</fullName>
    </submittedName>
    <submittedName>
        <fullName evidence="6">Aminotransferase class-III</fullName>
    </submittedName>
</protein>
<sequence>MAHQNHIFYKWGGGIEPDLPRIDHATDEFLVTEDGEQLIDAASGAAVTNLGHSVPGIDQIFESQSSNVSYLSLSHFSHDAPEELARTLATRSPGDLSKVFYTNSGSEANEAAFKLAREYFRSRGKTEKSVVISRWQSYHGATFGALSATGNTLRRRGYESFLADWEHISPAYPYRWSFEGTPEEQARAAARELETTIRQRGPETVAAFIAEPVGGASIPATAPHPAYYEEVRDICDEYDVLFIADEVMTGFGRTGPLFAMEHYGVVPDMMTLGKGLTSGYTPMSAVLVRDHVAEEFTHDGASFAHGHTFAGNPLSAAVANFVVDRYTDDVLEQGRARGRQLVSELDALRDHPMVGDFRAMGPMVGLEFVADRATKEPFDPSSKVYKRVYDAALDRGVYTYPGKGSVDGLAGDHLMLAPPLTLSEASASRIADAVIDSVETVYRRIKPEVTT</sequence>
<dbReference type="InterPro" id="IPR005814">
    <property type="entry name" value="Aminotrans_3"/>
</dbReference>
<dbReference type="GO" id="GO:0005829">
    <property type="term" value="C:cytosol"/>
    <property type="evidence" value="ECO:0007669"/>
    <property type="project" value="TreeGrafter"/>
</dbReference>
<name>E7QWD3_HALPU</name>
<evidence type="ECO:0000313" key="6">
    <source>
        <dbReference type="EMBL" id="EFW91029.1"/>
    </source>
</evidence>
<dbReference type="EMBL" id="AEMG01000018">
    <property type="protein sequence ID" value="EFW91029.1"/>
    <property type="molecule type" value="Genomic_DNA"/>
</dbReference>
<dbReference type="eggNOG" id="arCOG00915">
    <property type="taxonomic scope" value="Archaea"/>
</dbReference>
<dbReference type="OrthoDB" id="6534at2157"/>
<proteinExistence type="inferred from homology"/>
<dbReference type="InterPro" id="IPR049704">
    <property type="entry name" value="Aminotrans_3_PPA_site"/>
</dbReference>
<keyword evidence="2 6" id="KW-0032">Aminotransferase</keyword>
<dbReference type="EMBL" id="FRAN01000006">
    <property type="protein sequence ID" value="SHL39353.1"/>
    <property type="molecule type" value="Genomic_DNA"/>
</dbReference>
<reference evidence="6 8" key="1">
    <citation type="journal article" date="2014" name="ISME J.">
        <title>Trehalose/2-sulfotrehalose biosynthesis and glycine-betaine uptake are widely spread mechanisms for osmoadaptation in the Halobacteriales.</title>
        <authorList>
            <person name="Youssef N.H."/>
            <person name="Savage-Ashlock K.N."/>
            <person name="McCully A.L."/>
            <person name="Luedtke B."/>
            <person name="Shaw E.I."/>
            <person name="Hoff W.D."/>
            <person name="Elshahed M.S."/>
        </authorList>
    </citation>
    <scope>NUCLEOTIDE SEQUENCE [LARGE SCALE GENOMIC DNA]</scope>
    <source>
        <strain evidence="6 8">DX253</strain>
    </source>
</reference>
<dbReference type="PATRIC" id="fig|797209.4.peg.3083"/>
<dbReference type="FunFam" id="3.40.640.10:FF:000014">
    <property type="entry name" value="Adenosylmethionine-8-amino-7-oxononanoate aminotransferase, probable"/>
    <property type="match status" value="1"/>
</dbReference>
<dbReference type="InterPro" id="IPR015424">
    <property type="entry name" value="PyrdxlP-dep_Trfase"/>
</dbReference>
<organism evidence="6 8">
    <name type="scientific">Haladaptatus paucihalophilus DX253</name>
    <dbReference type="NCBI Taxonomy" id="797209"/>
    <lineage>
        <taxon>Archaea</taxon>
        <taxon>Methanobacteriati</taxon>
        <taxon>Methanobacteriota</taxon>
        <taxon>Stenosarchaea group</taxon>
        <taxon>Halobacteria</taxon>
        <taxon>Halobacteriales</taxon>
        <taxon>Haladaptataceae</taxon>
        <taxon>Haladaptatus</taxon>
    </lineage>
</organism>
<dbReference type="GO" id="GO:0030170">
    <property type="term" value="F:pyridoxal phosphate binding"/>
    <property type="evidence" value="ECO:0007669"/>
    <property type="project" value="InterPro"/>
</dbReference>
<keyword evidence="9" id="KW-1185">Reference proteome</keyword>
<dbReference type="AlphaFoldDB" id="E7QWD3"/>
<dbReference type="Gene3D" id="3.40.640.10">
    <property type="entry name" value="Type I PLP-dependent aspartate aminotransferase-like (Major domain)"/>
    <property type="match status" value="1"/>
</dbReference>
<evidence type="ECO:0000313" key="8">
    <source>
        <dbReference type="Proteomes" id="UP000003751"/>
    </source>
</evidence>
<dbReference type="GO" id="GO:0008483">
    <property type="term" value="F:transaminase activity"/>
    <property type="evidence" value="ECO:0007669"/>
    <property type="project" value="UniProtKB-KW"/>
</dbReference>
<evidence type="ECO:0000313" key="9">
    <source>
        <dbReference type="Proteomes" id="UP000184203"/>
    </source>
</evidence>
<dbReference type="CDD" id="cd00610">
    <property type="entry name" value="OAT_like"/>
    <property type="match status" value="1"/>
</dbReference>
<dbReference type="InterPro" id="IPR015422">
    <property type="entry name" value="PyrdxlP-dep_Trfase_small"/>
</dbReference>
<dbReference type="STRING" id="797209.GCA_000376445_04230"/>
<dbReference type="PANTHER" id="PTHR43094">
    <property type="entry name" value="AMINOTRANSFERASE"/>
    <property type="match status" value="1"/>
</dbReference>
<dbReference type="Proteomes" id="UP000184203">
    <property type="component" value="Unassembled WGS sequence"/>
</dbReference>
<evidence type="ECO:0000256" key="5">
    <source>
        <dbReference type="RuleBase" id="RU003560"/>
    </source>
</evidence>
<dbReference type="PROSITE" id="PS00600">
    <property type="entry name" value="AA_TRANSFER_CLASS_3"/>
    <property type="match status" value="1"/>
</dbReference>
<evidence type="ECO:0000256" key="1">
    <source>
        <dbReference type="ARBA" id="ARBA00008954"/>
    </source>
</evidence>
<dbReference type="Proteomes" id="UP000003751">
    <property type="component" value="Unassembled WGS sequence"/>
</dbReference>
<evidence type="ECO:0000256" key="4">
    <source>
        <dbReference type="ARBA" id="ARBA00022898"/>
    </source>
</evidence>
<dbReference type="PANTHER" id="PTHR43094:SF1">
    <property type="entry name" value="AMINOTRANSFERASE CLASS-III"/>
    <property type="match status" value="1"/>
</dbReference>
<comment type="similarity">
    <text evidence="1 5">Belongs to the class-III pyridoxal-phosphate-dependent aminotransferase family.</text>
</comment>
<evidence type="ECO:0000313" key="7">
    <source>
        <dbReference type="EMBL" id="SHL39353.1"/>
    </source>
</evidence>